<evidence type="ECO:0000256" key="2">
    <source>
        <dbReference type="ARBA" id="ARBA00023043"/>
    </source>
</evidence>
<dbReference type="PROSITE" id="PS50088">
    <property type="entry name" value="ANK_REPEAT"/>
    <property type="match status" value="1"/>
</dbReference>
<proteinExistence type="predicted"/>
<dbReference type="PANTHER" id="PTHR24171">
    <property type="entry name" value="ANKYRIN REPEAT DOMAIN-CONTAINING PROTEIN 39-RELATED"/>
    <property type="match status" value="1"/>
</dbReference>
<gene>
    <name evidence="4" type="ORF">CVT25_008784</name>
</gene>
<evidence type="ECO:0000256" key="3">
    <source>
        <dbReference type="PROSITE-ProRule" id="PRU00023"/>
    </source>
</evidence>
<dbReference type="SMART" id="SM00248">
    <property type="entry name" value="ANK"/>
    <property type="match status" value="3"/>
</dbReference>
<evidence type="ECO:0000313" key="4">
    <source>
        <dbReference type="EMBL" id="PPQ92159.1"/>
    </source>
</evidence>
<feature type="repeat" description="ANK" evidence="3">
    <location>
        <begin position="300"/>
        <end position="332"/>
    </location>
</feature>
<protein>
    <submittedName>
        <fullName evidence="4">Uncharacterized protein</fullName>
    </submittedName>
</protein>
<dbReference type="EMBL" id="NHYD01001079">
    <property type="protein sequence ID" value="PPQ92159.1"/>
    <property type="molecule type" value="Genomic_DNA"/>
</dbReference>
<dbReference type="PROSITE" id="PS50297">
    <property type="entry name" value="ANK_REP_REGION"/>
    <property type="match status" value="1"/>
</dbReference>
<dbReference type="Proteomes" id="UP000283269">
    <property type="component" value="Unassembled WGS sequence"/>
</dbReference>
<dbReference type="Pfam" id="PF00023">
    <property type="entry name" value="Ank"/>
    <property type="match status" value="1"/>
</dbReference>
<dbReference type="InParanoid" id="A0A409XMZ2"/>
<dbReference type="PANTHER" id="PTHR24171:SF9">
    <property type="entry name" value="ANKYRIN REPEAT DOMAIN-CONTAINING PROTEIN 39"/>
    <property type="match status" value="1"/>
</dbReference>
<dbReference type="SUPFAM" id="SSF48403">
    <property type="entry name" value="Ankyrin repeat"/>
    <property type="match status" value="1"/>
</dbReference>
<comment type="caution">
    <text evidence="4">The sequence shown here is derived from an EMBL/GenBank/DDBJ whole genome shotgun (WGS) entry which is preliminary data.</text>
</comment>
<dbReference type="SUPFAM" id="SSF89372">
    <property type="entry name" value="Fucose-specific lectin"/>
    <property type="match status" value="1"/>
</dbReference>
<dbReference type="STRING" id="93625.A0A409XMZ2"/>
<dbReference type="AlphaFoldDB" id="A0A409XMZ2"/>
<organism evidence="4 5">
    <name type="scientific">Psilocybe cyanescens</name>
    <dbReference type="NCBI Taxonomy" id="93625"/>
    <lineage>
        <taxon>Eukaryota</taxon>
        <taxon>Fungi</taxon>
        <taxon>Dikarya</taxon>
        <taxon>Basidiomycota</taxon>
        <taxon>Agaricomycotina</taxon>
        <taxon>Agaricomycetes</taxon>
        <taxon>Agaricomycetidae</taxon>
        <taxon>Agaricales</taxon>
        <taxon>Agaricineae</taxon>
        <taxon>Strophariaceae</taxon>
        <taxon>Psilocybe</taxon>
    </lineage>
</organism>
<keyword evidence="5" id="KW-1185">Reference proteome</keyword>
<dbReference type="InterPro" id="IPR002110">
    <property type="entry name" value="Ankyrin_rpt"/>
</dbReference>
<sequence length="522" mass="56770">MADLQSLTRSLLAAGHAESKDGKEKYLLHVNNEARSYLQCLQWSGDSLTKQTLIVDDVRPKSTAAYLITPKARLVICISPSSALSAYMYDSEDREWVELDEWDEESSVVPLPAHVVHPDGRLAGTVDASGRMHLVFQDQTGRLVRLVYLMNSWFSTILTASPAVGSPLAVAAVGDTLHVFYVAAVDGFVHDVAGTNGDWNDRVVARYVVEKGVNSLVMRAGDGSGEKELYVMTNEDRVLKIGVDSGRVMKLGIVKTGKFVSERSVDHCVMDAWKGTLTADKLKTYLSDDPSCIETPDGDHSVTPLAAACIRGHVHIVRLLLQNKANPNALSSKKRTPLFHATSSTSLEGSDRLAIVRSLLEAGANVDECYAESGFSTPLMNAISLIADQNIVDELLKHGASPNTKDVAGHSAETLAKGTPMEGTVAERAEQANSTPFERQLVELLVALMMFIVAYTNSKRVKNVVEQIIVKLTEMKEAENESKCFNPFDRLNDADFQILRPTAESVSVGNAPVGSTALVSRR</sequence>
<evidence type="ECO:0000313" key="5">
    <source>
        <dbReference type="Proteomes" id="UP000283269"/>
    </source>
</evidence>
<accession>A0A409XMZ2</accession>
<keyword evidence="2 3" id="KW-0040">ANK repeat</keyword>
<dbReference type="Gene3D" id="1.25.40.20">
    <property type="entry name" value="Ankyrin repeat-containing domain"/>
    <property type="match status" value="1"/>
</dbReference>
<reference evidence="4 5" key="1">
    <citation type="journal article" date="2018" name="Evol. Lett.">
        <title>Horizontal gene cluster transfer increased hallucinogenic mushroom diversity.</title>
        <authorList>
            <person name="Reynolds H.T."/>
            <person name="Vijayakumar V."/>
            <person name="Gluck-Thaler E."/>
            <person name="Korotkin H.B."/>
            <person name="Matheny P.B."/>
            <person name="Slot J.C."/>
        </authorList>
    </citation>
    <scope>NUCLEOTIDE SEQUENCE [LARGE SCALE GENOMIC DNA]</scope>
    <source>
        <strain evidence="4 5">2631</strain>
    </source>
</reference>
<dbReference type="Gene3D" id="2.120.10.70">
    <property type="entry name" value="Fucose-specific lectin"/>
    <property type="match status" value="1"/>
</dbReference>
<keyword evidence="1" id="KW-0677">Repeat</keyword>
<dbReference type="InterPro" id="IPR036770">
    <property type="entry name" value="Ankyrin_rpt-contain_sf"/>
</dbReference>
<dbReference type="OrthoDB" id="194358at2759"/>
<dbReference type="Pfam" id="PF12796">
    <property type="entry name" value="Ank_2"/>
    <property type="match status" value="1"/>
</dbReference>
<evidence type="ECO:0000256" key="1">
    <source>
        <dbReference type="ARBA" id="ARBA00022737"/>
    </source>
</evidence>
<name>A0A409XMZ2_PSICY</name>